<accession>A0A914I8P8</accession>
<protein>
    <submittedName>
        <fullName evidence="4">Uncharacterized protein</fullName>
    </submittedName>
</protein>
<feature type="compositionally biased region" description="Basic residues" evidence="1">
    <location>
        <begin position="44"/>
        <end position="61"/>
    </location>
</feature>
<evidence type="ECO:0000313" key="4">
    <source>
        <dbReference type="WBParaSite" id="Gr19_v10_g8525.t1"/>
    </source>
</evidence>
<feature type="region of interest" description="Disordered" evidence="1">
    <location>
        <begin position="1"/>
        <end position="99"/>
    </location>
</feature>
<evidence type="ECO:0000256" key="2">
    <source>
        <dbReference type="SAM" id="Phobius"/>
    </source>
</evidence>
<feature type="transmembrane region" description="Helical" evidence="2">
    <location>
        <begin position="291"/>
        <end position="316"/>
    </location>
</feature>
<organism evidence="3 4">
    <name type="scientific">Globodera rostochiensis</name>
    <name type="common">Golden nematode worm</name>
    <name type="synonym">Heterodera rostochiensis</name>
    <dbReference type="NCBI Taxonomy" id="31243"/>
    <lineage>
        <taxon>Eukaryota</taxon>
        <taxon>Metazoa</taxon>
        <taxon>Ecdysozoa</taxon>
        <taxon>Nematoda</taxon>
        <taxon>Chromadorea</taxon>
        <taxon>Rhabditida</taxon>
        <taxon>Tylenchina</taxon>
        <taxon>Tylenchomorpha</taxon>
        <taxon>Tylenchoidea</taxon>
        <taxon>Heteroderidae</taxon>
        <taxon>Heteroderinae</taxon>
        <taxon>Globodera</taxon>
    </lineage>
</organism>
<keyword evidence="3" id="KW-1185">Reference proteome</keyword>
<keyword evidence="2" id="KW-0812">Transmembrane</keyword>
<dbReference type="AlphaFoldDB" id="A0A914I8P8"/>
<proteinExistence type="predicted"/>
<name>A0A914I8P8_GLORO</name>
<sequence>MRTPRNATPTVPAEDQIPSVSTVDDDDEDDDKLCHHSPFNVGKHSSHRWHGSECHRRRRRQSQAATQQKEEAAAARKGVKIRRKSDKVGGSPRINGDQSQQTLSAAAAFSLNDCCLLRRRRSPPKAMDCSNFSSSSSSFSMFLTIIVIILQQQRTANVEAVRCYCTDEHCVPYGVCEAAVCLVGLLRANNAVIRTCGNEALGCQRNLDRWSHICSCEEHFCNTFLFLRASTNIDSDGTASGGGRNWPVQHQQQQQAHDDRIFERMDGPPGEFATFDHPGEGEERTIKNSNLLTMLLVIVPLSVGAAAVVVVAFNYYCHLC</sequence>
<dbReference type="WBParaSite" id="Gr19_v10_g8525.t1">
    <property type="protein sequence ID" value="Gr19_v10_g8525.t1"/>
    <property type="gene ID" value="Gr19_v10_g8525"/>
</dbReference>
<reference evidence="4" key="1">
    <citation type="submission" date="2022-11" db="UniProtKB">
        <authorList>
            <consortium name="WormBaseParasite"/>
        </authorList>
    </citation>
    <scope>IDENTIFICATION</scope>
</reference>
<dbReference type="Proteomes" id="UP000887572">
    <property type="component" value="Unplaced"/>
</dbReference>
<evidence type="ECO:0000313" key="3">
    <source>
        <dbReference type="Proteomes" id="UP000887572"/>
    </source>
</evidence>
<keyword evidence="2" id="KW-0472">Membrane</keyword>
<evidence type="ECO:0000256" key="1">
    <source>
        <dbReference type="SAM" id="MobiDB-lite"/>
    </source>
</evidence>
<keyword evidence="2" id="KW-1133">Transmembrane helix</keyword>